<feature type="transmembrane region" description="Helical" evidence="1">
    <location>
        <begin position="145"/>
        <end position="164"/>
    </location>
</feature>
<feature type="transmembrane region" description="Helical" evidence="1">
    <location>
        <begin position="171"/>
        <end position="188"/>
    </location>
</feature>
<keyword evidence="3" id="KW-1185">Reference proteome</keyword>
<feature type="transmembrane region" description="Helical" evidence="1">
    <location>
        <begin position="98"/>
        <end position="120"/>
    </location>
</feature>
<proteinExistence type="predicted"/>
<feature type="transmembrane region" description="Helical" evidence="1">
    <location>
        <begin position="194"/>
        <end position="213"/>
    </location>
</feature>
<keyword evidence="1" id="KW-1133">Transmembrane helix</keyword>
<feature type="transmembrane region" description="Helical" evidence="1">
    <location>
        <begin position="6"/>
        <end position="26"/>
    </location>
</feature>
<dbReference type="InterPro" id="IPR046737">
    <property type="entry name" value="DUF6629"/>
</dbReference>
<dbReference type="Proteomes" id="UP000284322">
    <property type="component" value="Unassembled WGS sequence"/>
</dbReference>
<evidence type="ECO:0000313" key="2">
    <source>
        <dbReference type="EMBL" id="RJX70338.1"/>
    </source>
</evidence>
<protein>
    <submittedName>
        <fullName evidence="2">Uncharacterized protein</fullName>
    </submittedName>
</protein>
<evidence type="ECO:0000256" key="1">
    <source>
        <dbReference type="SAM" id="Phobius"/>
    </source>
</evidence>
<feature type="transmembrane region" description="Helical" evidence="1">
    <location>
        <begin position="33"/>
        <end position="49"/>
    </location>
</feature>
<dbReference type="RefSeq" id="WP_120106893.1">
    <property type="nucleotide sequence ID" value="NZ_RAHJ01000008.1"/>
</dbReference>
<evidence type="ECO:0000313" key="3">
    <source>
        <dbReference type="Proteomes" id="UP000284322"/>
    </source>
</evidence>
<dbReference type="AlphaFoldDB" id="A0A419R4Y3"/>
<organism evidence="2 3">
    <name type="scientific">Tsuneonella suprasediminis</name>
    <dbReference type="NCBI Taxonomy" id="2306996"/>
    <lineage>
        <taxon>Bacteria</taxon>
        <taxon>Pseudomonadati</taxon>
        <taxon>Pseudomonadota</taxon>
        <taxon>Alphaproteobacteria</taxon>
        <taxon>Sphingomonadales</taxon>
        <taxon>Erythrobacteraceae</taxon>
        <taxon>Tsuneonella</taxon>
    </lineage>
</organism>
<dbReference type="Pfam" id="PF20334">
    <property type="entry name" value="DUF6629"/>
    <property type="match status" value="1"/>
</dbReference>
<accession>A0A419R4Y3</accession>
<reference evidence="2 3" key="1">
    <citation type="submission" date="2018-09" db="EMBL/GenBank/DDBJ databases">
        <title>Altererythrobacter sp.Ery1 and Ery12, the genome sequencing of novel strains in genus Alterythrobacter.</title>
        <authorList>
            <person name="Cheng H."/>
            <person name="Wu Y.-H."/>
            <person name="Fang C."/>
            <person name="Xu X.-W."/>
        </authorList>
    </citation>
    <scope>NUCLEOTIDE SEQUENCE [LARGE SCALE GENOMIC DNA]</scope>
    <source>
        <strain evidence="2 3">Ery12</strain>
    </source>
</reference>
<dbReference type="EMBL" id="RAHJ01000008">
    <property type="protein sequence ID" value="RJX70338.1"/>
    <property type="molecule type" value="Genomic_DNA"/>
</dbReference>
<sequence>MCFSAEASFTASALLIPSGGVSLYLAAKTDRRYVPLCALPVLFGLQQFFEGMVWVSGAGANYEAMRHYSITYMFFVWLAWPVWIPFATYFVEPCRWRPLYLLGSIIGGMLGATLYFPYFANEGWLTVSFLPKAVVYSGKQTFDFIWPRDVTYAIYLASIVLPPILSTRPEVRVFGLLVFLAFGVTYLFFRFAYISVFCFLGGLVSIYLVLMMARLAREKARADPDCC</sequence>
<feature type="transmembrane region" description="Helical" evidence="1">
    <location>
        <begin position="69"/>
        <end position="91"/>
    </location>
</feature>
<dbReference type="OrthoDB" id="8441457at2"/>
<keyword evidence="1" id="KW-0472">Membrane</keyword>
<comment type="caution">
    <text evidence="2">The sequence shown here is derived from an EMBL/GenBank/DDBJ whole genome shotgun (WGS) entry which is preliminary data.</text>
</comment>
<name>A0A419R4Y3_9SPHN</name>
<gene>
    <name evidence="2" type="ORF">D6858_02535</name>
</gene>
<keyword evidence="1" id="KW-0812">Transmembrane</keyword>